<reference evidence="5" key="1">
    <citation type="submission" date="2020-11" db="EMBL/GenBank/DDBJ databases">
        <authorList>
            <person name="Whitehead M."/>
        </authorList>
    </citation>
    <scope>NUCLEOTIDE SEQUENCE</scope>
    <source>
        <strain evidence="5">EGII</strain>
    </source>
</reference>
<accession>A0A811UDY4</accession>
<dbReference type="PROSITE" id="PS50088">
    <property type="entry name" value="ANK_REPEAT"/>
    <property type="match status" value="2"/>
</dbReference>
<evidence type="ECO:0000313" key="5">
    <source>
        <dbReference type="EMBL" id="CAD6997462.1"/>
    </source>
</evidence>
<dbReference type="GO" id="GO:0005634">
    <property type="term" value="C:nucleus"/>
    <property type="evidence" value="ECO:0007669"/>
    <property type="project" value="TreeGrafter"/>
</dbReference>
<evidence type="ECO:0000313" key="6">
    <source>
        <dbReference type="Proteomes" id="UP000606786"/>
    </source>
</evidence>
<dbReference type="GO" id="GO:0010468">
    <property type="term" value="P:regulation of gene expression"/>
    <property type="evidence" value="ECO:0007669"/>
    <property type="project" value="TreeGrafter"/>
</dbReference>
<sequence length="251" mass="26659">MSSPATNSNSDDEHSRSNWKLQLNADTPSPNSTPTTPTSLHSCAGVGSGSGGAPKRKSAFLPYRPQATVLTNLQRGNTEATFCPIEVTLSFHERAGQGEITEDQVRIKLERNAHNIDFRDAAGFTALHWASYYGQLATARLLVDTGANVNAEAPEMVTPLLLAACGGHNEVVRLLLDHGANPAHMDIVGNTALMYAAAGNHPHTCNELLAKDPDMTASNENGDTAYSIAVENGAVLAQAVLEQYLSALLLL</sequence>
<feature type="repeat" description="ANK" evidence="3">
    <location>
        <begin position="155"/>
        <end position="187"/>
    </location>
</feature>
<dbReference type="InterPro" id="IPR002110">
    <property type="entry name" value="Ankyrin_rpt"/>
</dbReference>
<evidence type="ECO:0000256" key="2">
    <source>
        <dbReference type="ARBA" id="ARBA00023043"/>
    </source>
</evidence>
<dbReference type="Pfam" id="PF12796">
    <property type="entry name" value="Ank_2"/>
    <property type="match status" value="1"/>
</dbReference>
<proteinExistence type="predicted"/>
<dbReference type="SUPFAM" id="SSF48403">
    <property type="entry name" value="Ankyrin repeat"/>
    <property type="match status" value="1"/>
</dbReference>
<evidence type="ECO:0000256" key="3">
    <source>
        <dbReference type="PROSITE-ProRule" id="PRU00023"/>
    </source>
</evidence>
<dbReference type="InterPro" id="IPR036770">
    <property type="entry name" value="Ankyrin_rpt-contain_sf"/>
</dbReference>
<dbReference type="OrthoDB" id="10251692at2759"/>
<feature type="compositionally biased region" description="Low complexity" evidence="4">
    <location>
        <begin position="27"/>
        <end position="39"/>
    </location>
</feature>
<dbReference type="PROSITE" id="PS50297">
    <property type="entry name" value="ANK_REP_REGION"/>
    <property type="match status" value="2"/>
</dbReference>
<keyword evidence="6" id="KW-1185">Reference proteome</keyword>
<keyword evidence="2 3" id="KW-0040">ANK repeat</keyword>
<dbReference type="Pfam" id="PF00023">
    <property type="entry name" value="Ank"/>
    <property type="match status" value="1"/>
</dbReference>
<dbReference type="FunFam" id="1.25.40.20:FF:000332">
    <property type="entry name" value="Ankyrin repeat family A protein"/>
    <property type="match status" value="1"/>
</dbReference>
<feature type="region of interest" description="Disordered" evidence="4">
    <location>
        <begin position="1"/>
        <end position="58"/>
    </location>
</feature>
<feature type="repeat" description="ANK" evidence="3">
    <location>
        <begin position="122"/>
        <end position="154"/>
    </location>
</feature>
<dbReference type="AlphaFoldDB" id="A0A811UDY4"/>
<dbReference type="Proteomes" id="UP000606786">
    <property type="component" value="Unassembled WGS sequence"/>
</dbReference>
<dbReference type="PANTHER" id="PTHR24124">
    <property type="entry name" value="ANKYRIN REPEAT FAMILY A"/>
    <property type="match status" value="1"/>
</dbReference>
<keyword evidence="1" id="KW-0677">Repeat</keyword>
<dbReference type="SMART" id="SM00248">
    <property type="entry name" value="ANK"/>
    <property type="match status" value="3"/>
</dbReference>
<evidence type="ECO:0000256" key="1">
    <source>
        <dbReference type="ARBA" id="ARBA00022737"/>
    </source>
</evidence>
<evidence type="ECO:0000256" key="4">
    <source>
        <dbReference type="SAM" id="MobiDB-lite"/>
    </source>
</evidence>
<gene>
    <name evidence="5" type="ORF">CCAP1982_LOCUS6105</name>
</gene>
<name>A0A811UDY4_CERCA</name>
<organism evidence="5 6">
    <name type="scientific">Ceratitis capitata</name>
    <name type="common">Mediterranean fruit fly</name>
    <name type="synonym">Tephritis capitata</name>
    <dbReference type="NCBI Taxonomy" id="7213"/>
    <lineage>
        <taxon>Eukaryota</taxon>
        <taxon>Metazoa</taxon>
        <taxon>Ecdysozoa</taxon>
        <taxon>Arthropoda</taxon>
        <taxon>Hexapoda</taxon>
        <taxon>Insecta</taxon>
        <taxon>Pterygota</taxon>
        <taxon>Neoptera</taxon>
        <taxon>Endopterygota</taxon>
        <taxon>Diptera</taxon>
        <taxon>Brachycera</taxon>
        <taxon>Muscomorpha</taxon>
        <taxon>Tephritoidea</taxon>
        <taxon>Tephritidae</taxon>
        <taxon>Ceratitis</taxon>
        <taxon>Ceratitis</taxon>
    </lineage>
</organism>
<dbReference type="PANTHER" id="PTHR24124:SF15">
    <property type="entry name" value="LP07441P"/>
    <property type="match status" value="1"/>
</dbReference>
<dbReference type="KEGG" id="ccat:101455413"/>
<protein>
    <submittedName>
        <fullName evidence="5">(Mediterranean fruit fly) hypothetical protein</fullName>
    </submittedName>
</protein>
<comment type="caution">
    <text evidence="5">The sequence shown here is derived from an EMBL/GenBank/DDBJ whole genome shotgun (WGS) entry which is preliminary data.</text>
</comment>
<dbReference type="Gene3D" id="1.25.40.20">
    <property type="entry name" value="Ankyrin repeat-containing domain"/>
    <property type="match status" value="2"/>
</dbReference>
<dbReference type="EMBL" id="CAJHJT010000012">
    <property type="protein sequence ID" value="CAD6997462.1"/>
    <property type="molecule type" value="Genomic_DNA"/>
</dbReference>